<proteinExistence type="predicted"/>
<protein>
    <recommendedName>
        <fullName evidence="3">DUF695 domain-containing protein</fullName>
    </recommendedName>
</protein>
<keyword evidence="2" id="KW-1185">Reference proteome</keyword>
<evidence type="ECO:0000313" key="1">
    <source>
        <dbReference type="EMBL" id="NYG98163.1"/>
    </source>
</evidence>
<dbReference type="AlphaFoldDB" id="A0A852Y774"/>
<accession>A0A852Y774</accession>
<dbReference type="EMBL" id="JACBZY010000001">
    <property type="protein sequence ID" value="NYG98163.1"/>
    <property type="molecule type" value="Genomic_DNA"/>
</dbReference>
<name>A0A852Y774_9MICO</name>
<gene>
    <name evidence="1" type="ORF">BJ979_000789</name>
</gene>
<comment type="caution">
    <text evidence="1">The sequence shown here is derived from an EMBL/GenBank/DDBJ whole genome shotgun (WGS) entry which is preliminary data.</text>
</comment>
<evidence type="ECO:0008006" key="3">
    <source>
        <dbReference type="Google" id="ProtNLM"/>
    </source>
</evidence>
<sequence>MIAAVEELRHTRDELGDDPWRLMTMEFEGGGGMIAAVRDGVRWIDRPELDLAVEITLCFPLGAEGEDIPQDVVDWLNGIDDALQAVLGDDGLVVMHSTLPPWRTVFSDLRDGDADALRRLRDYAKTLPKGKVTTARDPGWYRVGRAIG</sequence>
<organism evidence="1 2">
    <name type="scientific">Schumannella luteola</name>
    <dbReference type="NCBI Taxonomy" id="472059"/>
    <lineage>
        <taxon>Bacteria</taxon>
        <taxon>Bacillati</taxon>
        <taxon>Actinomycetota</taxon>
        <taxon>Actinomycetes</taxon>
        <taxon>Micrococcales</taxon>
        <taxon>Microbacteriaceae</taxon>
        <taxon>Schumannella</taxon>
    </lineage>
</organism>
<evidence type="ECO:0000313" key="2">
    <source>
        <dbReference type="Proteomes" id="UP000553888"/>
    </source>
</evidence>
<reference evidence="1 2" key="1">
    <citation type="submission" date="2020-07" db="EMBL/GenBank/DDBJ databases">
        <title>Sequencing the genomes of 1000 actinobacteria strains.</title>
        <authorList>
            <person name="Klenk H.-P."/>
        </authorList>
    </citation>
    <scope>NUCLEOTIDE SEQUENCE [LARGE SCALE GENOMIC DNA]</scope>
    <source>
        <strain evidence="1 2">DSM 23141</strain>
    </source>
</reference>
<dbReference type="RefSeq" id="WP_179565393.1">
    <property type="nucleotide sequence ID" value="NZ_JACBZY010000001.1"/>
</dbReference>
<dbReference type="Proteomes" id="UP000553888">
    <property type="component" value="Unassembled WGS sequence"/>
</dbReference>